<name>A0A291FIZ7_ECOLX</name>
<keyword evidence="1" id="KW-0175">Coiled coil</keyword>
<reference evidence="3" key="1">
    <citation type="submission" date="2016-10" db="EMBL/GenBank/DDBJ databases">
        <title>Occurrence of co-existing blaKPC-2 and mcr-1 in a clinical Escherichia coli isolate in China.</title>
        <authorList>
            <person name="Wang Z."/>
            <person name="Jiang H."/>
            <person name="Wang Y."/>
            <person name="Fang Y."/>
            <person name="Tyrrell J."/>
            <person name="Shen Y."/>
            <person name="Wang Y."/>
            <person name="Zhang R."/>
            <person name="Walsh T.R."/>
        </authorList>
    </citation>
    <scope>NUCLEOTIDE SEQUENCE</scope>
    <source>
        <strain evidence="3">Zeyy</strain>
        <plasmid evidence="3">unnamed</plasmid>
    </source>
</reference>
<proteinExistence type="predicted"/>
<accession>A0A291FIZ7</accession>
<sequence length="259" mass="29013">MPIVELIKVNMMKKQFLAATLICCSASAFAIGSGVIVHDAKSALDTAAQWVKEAKQWENELTAYKDELLTKTGIRDVQGLVQDAQSVSKELTQIYDQGNAFIDDYIKNPDAVLSAQAKSLLSDYKVTDTCKGLGYTGNQVRGCEATFLSQLAGVEYGNQLEEKLRSDNQSMKDLIDQVKNAKDTKATQDATNAVSLENLKFEKLKFQYEMYRDKQRDLAEYKMKMSEAAFQKKQLDAVNADTPIVDYKSAFDQQSYEMN</sequence>
<feature type="chain" id="PRO_5012629291" evidence="2">
    <location>
        <begin position="31"/>
        <end position="259"/>
    </location>
</feature>
<organism evidence="3">
    <name type="scientific">Escherichia coli</name>
    <dbReference type="NCBI Taxonomy" id="562"/>
    <lineage>
        <taxon>Bacteria</taxon>
        <taxon>Pseudomonadati</taxon>
        <taxon>Pseudomonadota</taxon>
        <taxon>Gammaproteobacteria</taxon>
        <taxon>Enterobacterales</taxon>
        <taxon>Enterobacteriaceae</taxon>
        <taxon>Escherichia</taxon>
    </lineage>
</organism>
<feature type="signal peptide" evidence="2">
    <location>
        <begin position="1"/>
        <end position="30"/>
    </location>
</feature>
<dbReference type="SUPFAM" id="SSF101082">
    <property type="entry name" value="Typo IV secretion system protein TraC"/>
    <property type="match status" value="1"/>
</dbReference>
<evidence type="ECO:0000256" key="2">
    <source>
        <dbReference type="SAM" id="SignalP"/>
    </source>
</evidence>
<geneLocation type="plasmid" evidence="3">
    <name>unnamed</name>
</geneLocation>
<dbReference type="Gene3D" id="1.20.58.430">
    <property type="entry name" value="Type IV secretion system, VirB5-domain"/>
    <property type="match status" value="1"/>
</dbReference>
<dbReference type="AlphaFoldDB" id="A0A291FIZ7"/>
<protein>
    <submittedName>
        <fullName evidence="3">Plius assembly protein</fullName>
    </submittedName>
</protein>
<feature type="coiled-coil region" evidence="1">
    <location>
        <begin position="40"/>
        <end position="67"/>
    </location>
</feature>
<dbReference type="Pfam" id="PF07996">
    <property type="entry name" value="T4SS"/>
    <property type="match status" value="1"/>
</dbReference>
<keyword evidence="2" id="KW-0732">Signal</keyword>
<dbReference type="EMBL" id="KY062156">
    <property type="protein sequence ID" value="ATG34035.1"/>
    <property type="molecule type" value="Genomic_DNA"/>
</dbReference>
<evidence type="ECO:0000256" key="1">
    <source>
        <dbReference type="SAM" id="Coils"/>
    </source>
</evidence>
<dbReference type="InterPro" id="IPR023220">
    <property type="entry name" value="T4SS_VirB5-domain"/>
</dbReference>
<keyword evidence="3" id="KW-0614">Plasmid</keyword>
<evidence type="ECO:0000313" key="3">
    <source>
        <dbReference type="EMBL" id="ATG34035.1"/>
    </source>
</evidence>
<dbReference type="InterPro" id="IPR014158">
    <property type="entry name" value="T4SS_VirB5"/>
</dbReference>